<reference evidence="13" key="1">
    <citation type="journal article" date="2019" name="Int. J. Syst. Evol. Microbiol.">
        <title>The Global Catalogue of Microorganisms (GCM) 10K type strain sequencing project: providing services to taxonomists for standard genome sequencing and annotation.</title>
        <authorList>
            <consortium name="The Broad Institute Genomics Platform"/>
            <consortium name="The Broad Institute Genome Sequencing Center for Infectious Disease"/>
            <person name="Wu L."/>
            <person name="Ma J."/>
        </authorList>
    </citation>
    <scope>NUCLEOTIDE SEQUENCE [LARGE SCALE GENOMIC DNA]</scope>
    <source>
        <strain evidence="13">JCM 17926</strain>
    </source>
</reference>
<organism evidence="12 13">
    <name type="scientific">Pontibacter saemangeumensis</name>
    <dbReference type="NCBI Taxonomy" id="1084525"/>
    <lineage>
        <taxon>Bacteria</taxon>
        <taxon>Pseudomonadati</taxon>
        <taxon>Bacteroidota</taxon>
        <taxon>Cytophagia</taxon>
        <taxon>Cytophagales</taxon>
        <taxon>Hymenobacteraceae</taxon>
        <taxon>Pontibacter</taxon>
    </lineage>
</organism>
<evidence type="ECO:0000256" key="6">
    <source>
        <dbReference type="ARBA" id="ARBA00023136"/>
    </source>
</evidence>
<dbReference type="NCBIfam" id="TIGR04056">
    <property type="entry name" value="OMP_RagA_SusC"/>
    <property type="match status" value="1"/>
</dbReference>
<keyword evidence="5 9" id="KW-0798">TonB box</keyword>
<dbReference type="Gene3D" id="2.60.40.1120">
    <property type="entry name" value="Carboxypeptidase-like, regulatory domain"/>
    <property type="match status" value="1"/>
</dbReference>
<evidence type="ECO:0000313" key="12">
    <source>
        <dbReference type="EMBL" id="GAA4432419.1"/>
    </source>
</evidence>
<keyword evidence="13" id="KW-1185">Reference proteome</keyword>
<proteinExistence type="inferred from homology"/>
<keyword evidence="3 8" id="KW-1134">Transmembrane beta strand</keyword>
<dbReference type="Proteomes" id="UP001500552">
    <property type="component" value="Unassembled WGS sequence"/>
</dbReference>
<evidence type="ECO:0000256" key="1">
    <source>
        <dbReference type="ARBA" id="ARBA00004571"/>
    </source>
</evidence>
<comment type="subcellular location">
    <subcellularLocation>
        <location evidence="1 8">Cell outer membrane</location>
        <topology evidence="1 8">Multi-pass membrane protein</topology>
    </subcellularLocation>
</comment>
<dbReference type="InterPro" id="IPR023997">
    <property type="entry name" value="TonB-dep_OMP_SusC/RagA_CS"/>
</dbReference>
<evidence type="ECO:0000259" key="10">
    <source>
        <dbReference type="Pfam" id="PF00593"/>
    </source>
</evidence>
<comment type="caution">
    <text evidence="12">The sequence shown here is derived from an EMBL/GenBank/DDBJ whole genome shotgun (WGS) entry which is preliminary data.</text>
</comment>
<evidence type="ECO:0000256" key="9">
    <source>
        <dbReference type="RuleBase" id="RU003357"/>
    </source>
</evidence>
<dbReference type="SUPFAM" id="SSF56935">
    <property type="entry name" value="Porins"/>
    <property type="match status" value="1"/>
</dbReference>
<keyword evidence="4 8" id="KW-0812">Transmembrane</keyword>
<evidence type="ECO:0000256" key="4">
    <source>
        <dbReference type="ARBA" id="ARBA00022692"/>
    </source>
</evidence>
<evidence type="ECO:0000256" key="3">
    <source>
        <dbReference type="ARBA" id="ARBA00022452"/>
    </source>
</evidence>
<dbReference type="Pfam" id="PF00593">
    <property type="entry name" value="TonB_dep_Rec_b-barrel"/>
    <property type="match status" value="1"/>
</dbReference>
<dbReference type="InterPro" id="IPR008969">
    <property type="entry name" value="CarboxyPept-like_regulatory"/>
</dbReference>
<evidence type="ECO:0000256" key="5">
    <source>
        <dbReference type="ARBA" id="ARBA00023077"/>
    </source>
</evidence>
<evidence type="ECO:0000256" key="8">
    <source>
        <dbReference type="PROSITE-ProRule" id="PRU01360"/>
    </source>
</evidence>
<keyword evidence="7 8" id="KW-0998">Cell outer membrane</keyword>
<dbReference type="InterPro" id="IPR012910">
    <property type="entry name" value="Plug_dom"/>
</dbReference>
<name>A0ABP8LQ45_9BACT</name>
<dbReference type="InterPro" id="IPR036942">
    <property type="entry name" value="Beta-barrel_TonB_sf"/>
</dbReference>
<dbReference type="InterPro" id="IPR039426">
    <property type="entry name" value="TonB-dep_rcpt-like"/>
</dbReference>
<gene>
    <name evidence="12" type="ORF">GCM10023188_20960</name>
</gene>
<dbReference type="Gene3D" id="2.170.130.10">
    <property type="entry name" value="TonB-dependent receptor, plug domain"/>
    <property type="match status" value="1"/>
</dbReference>
<feature type="domain" description="TonB-dependent receptor plug" evidence="11">
    <location>
        <begin position="110"/>
        <end position="223"/>
    </location>
</feature>
<dbReference type="PROSITE" id="PS52016">
    <property type="entry name" value="TONB_DEPENDENT_REC_3"/>
    <property type="match status" value="1"/>
</dbReference>
<accession>A0ABP8LQ45</accession>
<evidence type="ECO:0000256" key="7">
    <source>
        <dbReference type="ARBA" id="ARBA00023237"/>
    </source>
</evidence>
<keyword evidence="6 8" id="KW-0472">Membrane</keyword>
<dbReference type="SUPFAM" id="SSF49464">
    <property type="entry name" value="Carboxypeptidase regulatory domain-like"/>
    <property type="match status" value="1"/>
</dbReference>
<dbReference type="Gene3D" id="2.40.170.20">
    <property type="entry name" value="TonB-dependent receptor, beta-barrel domain"/>
    <property type="match status" value="1"/>
</dbReference>
<dbReference type="Pfam" id="PF07715">
    <property type="entry name" value="Plug"/>
    <property type="match status" value="1"/>
</dbReference>
<keyword evidence="2 8" id="KW-0813">Transport</keyword>
<dbReference type="Pfam" id="PF13715">
    <property type="entry name" value="CarbopepD_reg_2"/>
    <property type="match status" value="1"/>
</dbReference>
<dbReference type="NCBIfam" id="TIGR04057">
    <property type="entry name" value="SusC_RagA_signa"/>
    <property type="match status" value="1"/>
</dbReference>
<evidence type="ECO:0000259" key="11">
    <source>
        <dbReference type="Pfam" id="PF07715"/>
    </source>
</evidence>
<comment type="similarity">
    <text evidence="8 9">Belongs to the TonB-dependent receptor family.</text>
</comment>
<dbReference type="InterPro" id="IPR000531">
    <property type="entry name" value="Beta-barrel_TonB"/>
</dbReference>
<sequence length="1044" mass="113117">MVIWLLHSSYAIAQNQVVTGKVSSEEDGLPLPGVSVALKGTTIGTVTGMEGDFSLPVSGENNTLIFSFIGMLQQEVPVGGRTEITIVMAPDSKQLSEVVVTAFGIEREKKALGYTVQEVSGEELAEVKTSNVVNSLSGRVAGVQISSNGGPGSGSNIVIRGSSSVSGNNQPLVVVDGVPIQQSSTNKYGGGISEINPEDIASMSVLKGANAAALYGARAANGVILVTTKNGSGTKGIGLAISSSATFERPLVKPDFQNTYGGGHGYRTWYSNGRSATITDPLEIAQYQDAYGPNAPLTGTAGTDESWGAPLDGRLVRQWWTGADVAPLVPQSDNWDEFWETGQTYVNSIALTGGNDKGGFRLSVGRLDQKGIMYNNDFKRNNISLNTSYNLTQKLKAVVSGEYIESGSDNRGFQSGQQFIWSHRHVSWDQLKNWRDYAAVHIQREGDDLPPNWQHTFFTNPFYEQEFLTDANDKDRIRGSVALNYAFNDKLSLLLRSGTDLWSDTRINVSRFERISNGNFRAGQYSEEVLRNQETNHDLILTYAGTLSPDISVTAQGGGAFRSNYYKRNYAQVEQLVIDGLYSLNNNASPNINASAIEEKQVQSLFGSAQFGFREYLFLDVTGRNDWSSTLPANNNSFFYPSVSLSAVLTEMLHLNSSTLPFAKVRGSWAQVGNDADPYQLAQIFNARSPWNASVPSFAENTTIANATLKPETTTGTEIGADLRFLDGRIGLDATYYEQVTKDQILGVEISKASGYHQRILNAGKVSNKGVELMLFGSPVDMPNGFKWDVTLNFARNRNLVEELAEGLTTYTLYTRQGVSSEARVGQPYGTFYGNAFKRSPDGQVIYENGLPKIAEGQAVLGNIQPDWLGGVSNAFTFKGITLSALVDVKKGGDIYDEGTGTARWTGQYAETAVGREEGVIGKGVRNIGSAEAPVYVPNDVIADGKAFYGYNNPRTYHESAIFDASYVKLREVSISYSIPASLVSRIRAQSASISLVGRNLAILFKNTPHIDPEIDAYGGNAQGFTYGQLPNSRSIGAGLNVAF</sequence>
<dbReference type="InterPro" id="IPR037066">
    <property type="entry name" value="Plug_dom_sf"/>
</dbReference>
<feature type="domain" description="TonB-dependent receptor-like beta-barrel" evidence="10">
    <location>
        <begin position="447"/>
        <end position="861"/>
    </location>
</feature>
<dbReference type="EMBL" id="BAABHC010000011">
    <property type="protein sequence ID" value="GAA4432419.1"/>
    <property type="molecule type" value="Genomic_DNA"/>
</dbReference>
<protein>
    <submittedName>
        <fullName evidence="12">SusC/RagA family TonB-linked outer membrane protein</fullName>
    </submittedName>
</protein>
<dbReference type="InterPro" id="IPR023996">
    <property type="entry name" value="TonB-dep_OMP_SusC/RagA"/>
</dbReference>
<evidence type="ECO:0000256" key="2">
    <source>
        <dbReference type="ARBA" id="ARBA00022448"/>
    </source>
</evidence>
<evidence type="ECO:0000313" key="13">
    <source>
        <dbReference type="Proteomes" id="UP001500552"/>
    </source>
</evidence>